<dbReference type="AlphaFoldDB" id="A0A0N0P6A1"/>
<dbReference type="Pfam" id="PF00211">
    <property type="entry name" value="Guanylate_cyc"/>
    <property type="match status" value="1"/>
</dbReference>
<feature type="domain" description="Guanylate cyclase" evidence="2">
    <location>
        <begin position="691"/>
        <end position="828"/>
    </location>
</feature>
<feature type="region of interest" description="Disordered" evidence="1">
    <location>
        <begin position="63"/>
        <end position="87"/>
    </location>
</feature>
<proteinExistence type="predicted"/>
<reference evidence="3 4" key="1">
    <citation type="journal article" date="2015" name="PLoS Pathog.">
        <title>Leptomonas seymouri: Adaptations to the Dixenous Life Cycle Analyzed by Genome Sequencing, Transcriptome Profiling and Co-infection with Leishmania donovani.</title>
        <authorList>
            <person name="Kraeva N."/>
            <person name="Butenko A."/>
            <person name="Hlavacova J."/>
            <person name="Kostygov A."/>
            <person name="Myskova J."/>
            <person name="Grybchuk D."/>
            <person name="Lestinova T."/>
            <person name="Votypka J."/>
            <person name="Volf P."/>
            <person name="Opperdoes F."/>
            <person name="Flegontov P."/>
            <person name="Lukes J."/>
            <person name="Yurchenko V."/>
        </authorList>
    </citation>
    <scope>NUCLEOTIDE SEQUENCE [LARGE SCALE GENOMIC DNA]</scope>
    <source>
        <strain evidence="3 4">ATCC 30220</strain>
    </source>
</reference>
<feature type="compositionally biased region" description="Low complexity" evidence="1">
    <location>
        <begin position="1"/>
        <end position="13"/>
    </location>
</feature>
<comment type="caution">
    <text evidence="3">The sequence shown here is derived from an EMBL/GenBank/DDBJ whole genome shotgun (WGS) entry which is preliminary data.</text>
</comment>
<dbReference type="InterPro" id="IPR050697">
    <property type="entry name" value="Adenylyl/Guanylyl_Cyclase_3/4"/>
</dbReference>
<evidence type="ECO:0000313" key="3">
    <source>
        <dbReference type="EMBL" id="KPI87396.1"/>
    </source>
</evidence>
<evidence type="ECO:0000313" key="4">
    <source>
        <dbReference type="Proteomes" id="UP000038009"/>
    </source>
</evidence>
<feature type="compositionally biased region" description="Polar residues" evidence="1">
    <location>
        <begin position="66"/>
        <end position="75"/>
    </location>
</feature>
<dbReference type="PANTHER" id="PTHR43081">
    <property type="entry name" value="ADENYLATE CYCLASE, TERMINAL-DIFFERENTIATION SPECIFIC-RELATED"/>
    <property type="match status" value="1"/>
</dbReference>
<organism evidence="3 4">
    <name type="scientific">Leptomonas seymouri</name>
    <dbReference type="NCBI Taxonomy" id="5684"/>
    <lineage>
        <taxon>Eukaryota</taxon>
        <taxon>Discoba</taxon>
        <taxon>Euglenozoa</taxon>
        <taxon>Kinetoplastea</taxon>
        <taxon>Metakinetoplastina</taxon>
        <taxon>Trypanosomatida</taxon>
        <taxon>Trypanosomatidae</taxon>
        <taxon>Leishmaniinae</taxon>
        <taxon>Leptomonas</taxon>
    </lineage>
</organism>
<dbReference type="InterPro" id="IPR009050">
    <property type="entry name" value="Globin-like_sf"/>
</dbReference>
<dbReference type="OMA" id="CEVVWEP"/>
<dbReference type="GO" id="GO:0035556">
    <property type="term" value="P:intracellular signal transduction"/>
    <property type="evidence" value="ECO:0007669"/>
    <property type="project" value="InterPro"/>
</dbReference>
<dbReference type="Gene3D" id="1.10.490.10">
    <property type="entry name" value="Globins"/>
    <property type="match status" value="1"/>
</dbReference>
<dbReference type="GO" id="GO:0019825">
    <property type="term" value="F:oxygen binding"/>
    <property type="evidence" value="ECO:0007669"/>
    <property type="project" value="InterPro"/>
</dbReference>
<feature type="region of interest" description="Disordered" evidence="1">
    <location>
        <begin position="291"/>
        <end position="313"/>
    </location>
</feature>
<dbReference type="SUPFAM" id="SSF46458">
    <property type="entry name" value="Globin-like"/>
    <property type="match status" value="1"/>
</dbReference>
<dbReference type="GO" id="GO:0020037">
    <property type="term" value="F:heme binding"/>
    <property type="evidence" value="ECO:0007669"/>
    <property type="project" value="InterPro"/>
</dbReference>
<evidence type="ECO:0000256" key="1">
    <source>
        <dbReference type="SAM" id="MobiDB-lite"/>
    </source>
</evidence>
<dbReference type="InterPro" id="IPR029787">
    <property type="entry name" value="Nucleotide_cyclase"/>
</dbReference>
<dbReference type="CDD" id="cd01040">
    <property type="entry name" value="Mb-like"/>
    <property type="match status" value="1"/>
</dbReference>
<evidence type="ECO:0000259" key="2">
    <source>
        <dbReference type="PROSITE" id="PS50125"/>
    </source>
</evidence>
<dbReference type="Gene3D" id="3.30.70.1230">
    <property type="entry name" value="Nucleotide cyclase"/>
    <property type="match status" value="1"/>
</dbReference>
<dbReference type="SUPFAM" id="SSF55073">
    <property type="entry name" value="Nucleotide cyclase"/>
    <property type="match status" value="1"/>
</dbReference>
<dbReference type="InterPro" id="IPR001054">
    <property type="entry name" value="A/G_cyclase"/>
</dbReference>
<feature type="region of interest" description="Disordered" evidence="1">
    <location>
        <begin position="1"/>
        <end position="33"/>
    </location>
</feature>
<name>A0A0N0P6A1_LEPSE</name>
<dbReference type="VEuPathDB" id="TriTrypDB:Lsey_0090_0140"/>
<dbReference type="InterPro" id="IPR044399">
    <property type="entry name" value="Mb-like_M"/>
</dbReference>
<keyword evidence="4" id="KW-1185">Reference proteome</keyword>
<sequence length="955" mass="105857">MGGAVSMSASGVSTRRRYSCGSRRSRTSLPRSTILEVPANEIPPSSSQQHRLCSLASIKSDVRNDASANTSTTTPLAKGAAQEPSSHIMQDHCVSSNTINSLPANQWDTKKPEALFTEPMNACRVDTPPKNSLEINVHSVIQKSEGTREVEETLKAKNEVSLTRRAPPTTMRHNNPRSLVPRSMPWTVMSSFDETAANATTTNPASSGFSLWGLHHADRLSSTECTAQSKAVIATSNFKATHQRLFEELRSRGNIALTNEGISYDSSGLRSSRGEHRTNSTRPFMAECRARTSADNELQRSKNSLKEGGLPQFLTPDATVLDQRQQQSPLPFPSVSSTADNVNYTPLRMRFSAANSSFSDPPSPAINLQRAITAVDAYASHMRQLLTSWQDIVSNHFDAFAVEMGAVLASQYPTYSCCAFVDTSVEDYAHMMLRMVDRAVPLVSQMEDMYEVLLEIGAMHRRADVGAGHFEALHRSFMKVLPHYVPTDQCENLCEVVWEPFWQLMVKLLSQGSRMEHGSWYAAQRRAKCLAEAQAVLEAVSEQQRSANCRGSFVSAMLDRAEAVNPAMAQLSAMREPRTAIRFLEGLLFVALQLDDDAERVRSIEQLAYRYLAYGLSEWGLRELRQPFIDTGKYYANLSARPDVWTPTAAESLGLFWDMLAQHWTEGPSTSRHSLGEIKSPRSPSGLFPFCMLITEIEASSRLWELHPFTMADAVDAHNRIIRKLIADHNAYEVKADSDSFAIASKDVFTALQIAVSIQLELMRGPIAEAFRMVRETQGGGLSSCWRSDSLRVRIGIHYCTDATAVYDSVKQRFDYYGPSVNCATLTAAAAAGGQILITKDAMKSLWASQGEHKAAPMPIAEIPLGSNPMDSVLDNLLEFQWWCEQRFRGIDSPMSLYSVLPMRLSGRTFPYYVGSRKVRVSAPSDMNGRREVHRLSLAQLKMGDLDASAGAFFC</sequence>
<dbReference type="PROSITE" id="PS50125">
    <property type="entry name" value="GUANYLATE_CYCLASE_2"/>
    <property type="match status" value="1"/>
</dbReference>
<dbReference type="OrthoDB" id="2021138at2759"/>
<dbReference type="Proteomes" id="UP000038009">
    <property type="component" value="Unassembled WGS sequence"/>
</dbReference>
<dbReference type="SMART" id="SM00044">
    <property type="entry name" value="CYCc"/>
    <property type="match status" value="1"/>
</dbReference>
<dbReference type="PANTHER" id="PTHR43081:SF1">
    <property type="entry name" value="ADENYLATE CYCLASE, TERMINAL-DIFFERENTIATION SPECIFIC"/>
    <property type="match status" value="1"/>
</dbReference>
<accession>A0A0N0P6A1</accession>
<dbReference type="GO" id="GO:0009190">
    <property type="term" value="P:cyclic nucleotide biosynthetic process"/>
    <property type="evidence" value="ECO:0007669"/>
    <property type="project" value="InterPro"/>
</dbReference>
<feature type="compositionally biased region" description="Basic and acidic residues" evidence="1">
    <location>
        <begin position="291"/>
        <end position="300"/>
    </location>
</feature>
<dbReference type="InterPro" id="IPR012292">
    <property type="entry name" value="Globin/Proto"/>
</dbReference>
<dbReference type="EMBL" id="LJSK01000090">
    <property type="protein sequence ID" value="KPI87396.1"/>
    <property type="molecule type" value="Genomic_DNA"/>
</dbReference>
<feature type="compositionally biased region" description="Basic residues" evidence="1">
    <location>
        <begin position="14"/>
        <end position="26"/>
    </location>
</feature>
<protein>
    <submittedName>
        <fullName evidence="3">Adenylate cyclase-like protein</fullName>
    </submittedName>
</protein>
<gene>
    <name evidence="3" type="ORF">ABL78_3530</name>
</gene>